<comment type="caution">
    <text evidence="1">The sequence shown here is derived from an EMBL/GenBank/DDBJ whole genome shotgun (WGS) entry which is preliminary data.</text>
</comment>
<accession>A0A0F9NWA7</accession>
<dbReference type="AlphaFoldDB" id="A0A0F9NWA7"/>
<protein>
    <submittedName>
        <fullName evidence="1">Uncharacterized protein</fullName>
    </submittedName>
</protein>
<evidence type="ECO:0000313" key="1">
    <source>
        <dbReference type="EMBL" id="KKM93165.1"/>
    </source>
</evidence>
<sequence length="72" mass="9023">MTENDWWIWNYIGDRDSLNKLGLHLTNEQIEHFLSSFMEIFNNYWYNGFLEYKREWILNRYFKFNCGPYSIP</sequence>
<dbReference type="EMBL" id="LAZR01006303">
    <property type="protein sequence ID" value="KKM93165.1"/>
    <property type="molecule type" value="Genomic_DNA"/>
</dbReference>
<gene>
    <name evidence="1" type="ORF">LCGC14_1211130</name>
</gene>
<organism evidence="1">
    <name type="scientific">marine sediment metagenome</name>
    <dbReference type="NCBI Taxonomy" id="412755"/>
    <lineage>
        <taxon>unclassified sequences</taxon>
        <taxon>metagenomes</taxon>
        <taxon>ecological metagenomes</taxon>
    </lineage>
</organism>
<name>A0A0F9NWA7_9ZZZZ</name>
<proteinExistence type="predicted"/>
<reference evidence="1" key="1">
    <citation type="journal article" date="2015" name="Nature">
        <title>Complex archaea that bridge the gap between prokaryotes and eukaryotes.</title>
        <authorList>
            <person name="Spang A."/>
            <person name="Saw J.H."/>
            <person name="Jorgensen S.L."/>
            <person name="Zaremba-Niedzwiedzka K."/>
            <person name="Martijn J."/>
            <person name="Lind A.E."/>
            <person name="van Eijk R."/>
            <person name="Schleper C."/>
            <person name="Guy L."/>
            <person name="Ettema T.J."/>
        </authorList>
    </citation>
    <scope>NUCLEOTIDE SEQUENCE</scope>
</reference>